<keyword evidence="1" id="KW-0472">Membrane</keyword>
<dbReference type="EMBL" id="CR382133">
    <property type="protein sequence ID" value="CAG84846.2"/>
    <property type="molecule type" value="Genomic_DNA"/>
</dbReference>
<feature type="transmembrane region" description="Helical" evidence="1">
    <location>
        <begin position="268"/>
        <end position="287"/>
    </location>
</feature>
<dbReference type="InParanoid" id="Q6BY48"/>
<dbReference type="GO" id="GO:0000149">
    <property type="term" value="F:SNARE binding"/>
    <property type="evidence" value="ECO:0007669"/>
    <property type="project" value="TreeGrafter"/>
</dbReference>
<dbReference type="OrthoDB" id="244190at2759"/>
<dbReference type="VEuPathDB" id="FungiDB:DEHA2A12452g"/>
<evidence type="ECO:0000259" key="2">
    <source>
        <dbReference type="PROSITE" id="PS50192"/>
    </source>
</evidence>
<sequence length="288" mass="33155">MQYAMIKYRSSIPLQGEDNDVSPIDMSGAKDIKSLINKTRSYLDQLDSVIEERVRLITVLKLVPSSNDNLDLINCLNKVIKSLNYIQNDIINLSKKGTTKPDIYEELVLGFENLHNRYHQLTNNLTEDIYVDINEYGFERKEIPKVNIPGKSVRFSDKVEETSPVPEVQQHFKPYRDDEESVASFESQTNPQMYAQHQQQIINQDEDLGVLHNSVRRQHSMGLHINEEIDDHLIMLNDLESGVERSQFMLNNATNKLKSFRQKCRENGSLVTIVVLTVILILLLVVLN</sequence>
<dbReference type="PANTHER" id="PTHR19957:SF423">
    <property type="entry name" value="SYNTAXIN-8-RELATED"/>
    <property type="match status" value="1"/>
</dbReference>
<keyword evidence="1" id="KW-1133">Transmembrane helix</keyword>
<dbReference type="CDD" id="cd15859">
    <property type="entry name" value="SNARE_SYN8"/>
    <property type="match status" value="1"/>
</dbReference>
<gene>
    <name evidence="3" type="ordered locus">DEHA2A12452g</name>
</gene>
<dbReference type="PROSITE" id="PS50192">
    <property type="entry name" value="T_SNARE"/>
    <property type="match status" value="1"/>
</dbReference>
<dbReference type="HOGENOM" id="CLU_053570_2_1_1"/>
<dbReference type="GO" id="GO:0006886">
    <property type="term" value="P:intracellular protein transport"/>
    <property type="evidence" value="ECO:0007669"/>
    <property type="project" value="TreeGrafter"/>
</dbReference>
<feature type="domain" description="T-SNARE coiled-coil homology" evidence="2">
    <location>
        <begin position="198"/>
        <end position="260"/>
    </location>
</feature>
<dbReference type="FunCoup" id="Q6BY48">
    <property type="interactions" value="67"/>
</dbReference>
<dbReference type="AlphaFoldDB" id="Q6BY48"/>
<dbReference type="GO" id="GO:0048278">
    <property type="term" value="P:vesicle docking"/>
    <property type="evidence" value="ECO:0007669"/>
    <property type="project" value="TreeGrafter"/>
</dbReference>
<dbReference type="GO" id="GO:0012505">
    <property type="term" value="C:endomembrane system"/>
    <property type="evidence" value="ECO:0007669"/>
    <property type="project" value="TreeGrafter"/>
</dbReference>
<dbReference type="InterPro" id="IPR000727">
    <property type="entry name" value="T_SNARE_dom"/>
</dbReference>
<dbReference type="Gene3D" id="1.20.5.110">
    <property type="match status" value="1"/>
</dbReference>
<protein>
    <submittedName>
        <fullName evidence="3">DEHA2A12452p</fullName>
    </submittedName>
</protein>
<dbReference type="GeneID" id="2899468"/>
<dbReference type="PANTHER" id="PTHR19957">
    <property type="entry name" value="SYNTAXIN"/>
    <property type="match status" value="1"/>
</dbReference>
<name>Q6BY48_DEBHA</name>
<reference evidence="3 4" key="1">
    <citation type="journal article" date="2004" name="Nature">
        <title>Genome evolution in yeasts.</title>
        <authorList>
            <consortium name="Genolevures"/>
            <person name="Dujon B."/>
            <person name="Sherman D."/>
            <person name="Fischer G."/>
            <person name="Durrens P."/>
            <person name="Casaregola S."/>
            <person name="Lafontaine I."/>
            <person name="de Montigny J."/>
            <person name="Marck C."/>
            <person name="Neuveglise C."/>
            <person name="Talla E."/>
            <person name="Goffard N."/>
            <person name="Frangeul L."/>
            <person name="Aigle M."/>
            <person name="Anthouard V."/>
            <person name="Babour A."/>
            <person name="Barbe V."/>
            <person name="Barnay S."/>
            <person name="Blanchin S."/>
            <person name="Beckerich J.M."/>
            <person name="Beyne E."/>
            <person name="Bleykasten C."/>
            <person name="Boisrame A."/>
            <person name="Boyer J."/>
            <person name="Cattolico L."/>
            <person name="Confanioleri F."/>
            <person name="de Daruvar A."/>
            <person name="Despons L."/>
            <person name="Fabre E."/>
            <person name="Fairhead C."/>
            <person name="Ferry-Dumazet H."/>
            <person name="Groppi A."/>
            <person name="Hantraye F."/>
            <person name="Hennequin C."/>
            <person name="Jauniaux N."/>
            <person name="Joyet P."/>
            <person name="Kachouri R."/>
            <person name="Kerrest A."/>
            <person name="Koszul R."/>
            <person name="Lemaire M."/>
            <person name="Lesur I."/>
            <person name="Ma L."/>
            <person name="Muller H."/>
            <person name="Nicaud J.M."/>
            <person name="Nikolski M."/>
            <person name="Oztas S."/>
            <person name="Ozier-Kalogeropoulos O."/>
            <person name="Pellenz S."/>
            <person name="Potier S."/>
            <person name="Richard G.F."/>
            <person name="Straub M.L."/>
            <person name="Suleau A."/>
            <person name="Swennene D."/>
            <person name="Tekaia F."/>
            <person name="Wesolowski-Louvel M."/>
            <person name="Westhof E."/>
            <person name="Wirth B."/>
            <person name="Zeniou-Meyer M."/>
            <person name="Zivanovic I."/>
            <person name="Bolotin-Fukuhara M."/>
            <person name="Thierry A."/>
            <person name="Bouchier C."/>
            <person name="Caudron B."/>
            <person name="Scarpelli C."/>
            <person name="Gaillardin C."/>
            <person name="Weissenbach J."/>
            <person name="Wincker P."/>
            <person name="Souciet J.L."/>
        </authorList>
    </citation>
    <scope>NUCLEOTIDE SEQUENCE [LARGE SCALE GENOMIC DNA]</scope>
    <source>
        <strain evidence="4">ATCC 36239 / CBS 767 / BCRC 21394 / JCM 1990 / NBRC 0083 / IGC 2968</strain>
    </source>
</reference>
<organism evidence="3 4">
    <name type="scientific">Debaryomyces hansenii (strain ATCC 36239 / CBS 767 / BCRC 21394 / JCM 1990 / NBRC 0083 / IGC 2968)</name>
    <name type="common">Yeast</name>
    <name type="synonym">Torulaspora hansenii</name>
    <dbReference type="NCBI Taxonomy" id="284592"/>
    <lineage>
        <taxon>Eukaryota</taxon>
        <taxon>Fungi</taxon>
        <taxon>Dikarya</taxon>
        <taxon>Ascomycota</taxon>
        <taxon>Saccharomycotina</taxon>
        <taxon>Pichiomycetes</taxon>
        <taxon>Debaryomycetaceae</taxon>
        <taxon>Debaryomyces</taxon>
    </lineage>
</organism>
<dbReference type="SMART" id="SM00397">
    <property type="entry name" value="t_SNARE"/>
    <property type="match status" value="1"/>
</dbReference>
<keyword evidence="4" id="KW-1185">Reference proteome</keyword>
<evidence type="ECO:0000313" key="3">
    <source>
        <dbReference type="EMBL" id="CAG84846.2"/>
    </source>
</evidence>
<dbReference type="eggNOG" id="ENOG502RZK4">
    <property type="taxonomic scope" value="Eukaryota"/>
</dbReference>
<dbReference type="GO" id="GO:0031201">
    <property type="term" value="C:SNARE complex"/>
    <property type="evidence" value="ECO:0007669"/>
    <property type="project" value="TreeGrafter"/>
</dbReference>
<evidence type="ECO:0000256" key="1">
    <source>
        <dbReference type="SAM" id="Phobius"/>
    </source>
</evidence>
<proteinExistence type="predicted"/>
<dbReference type="RefSeq" id="XP_456871.2">
    <property type="nucleotide sequence ID" value="XM_456871.2"/>
</dbReference>
<dbReference type="OMA" id="ELMGTRH"/>
<evidence type="ECO:0000313" key="4">
    <source>
        <dbReference type="Proteomes" id="UP000000599"/>
    </source>
</evidence>
<dbReference type="STRING" id="284592.Q6BY48"/>
<dbReference type="Proteomes" id="UP000000599">
    <property type="component" value="Chromosome A"/>
</dbReference>
<accession>Q6BY48</accession>
<dbReference type="GO" id="GO:0005484">
    <property type="term" value="F:SNAP receptor activity"/>
    <property type="evidence" value="ECO:0007669"/>
    <property type="project" value="TreeGrafter"/>
</dbReference>
<dbReference type="SUPFAM" id="SSF58038">
    <property type="entry name" value="SNARE fusion complex"/>
    <property type="match status" value="1"/>
</dbReference>
<dbReference type="InterPro" id="IPR045242">
    <property type="entry name" value="Syntaxin"/>
</dbReference>
<keyword evidence="1" id="KW-0812">Transmembrane</keyword>
<dbReference type="GO" id="GO:0006906">
    <property type="term" value="P:vesicle fusion"/>
    <property type="evidence" value="ECO:0007669"/>
    <property type="project" value="TreeGrafter"/>
</dbReference>
<dbReference type="KEGG" id="dha:DEHA2A12452g"/>